<dbReference type="AlphaFoldDB" id="L0RAE7"/>
<dbReference type="RefSeq" id="WP_015336356.1">
    <property type="nucleotide sequence ID" value="NC_020055.1"/>
</dbReference>
<dbReference type="KEGG" id="dhy:DESAM_21476"/>
<keyword evidence="3" id="KW-1185">Reference proteome</keyword>
<accession>L0RAE7</accession>
<dbReference type="EMBL" id="FO203522">
    <property type="protein sequence ID" value="CCO23753.1"/>
    <property type="molecule type" value="Genomic_DNA"/>
</dbReference>
<dbReference type="Proteomes" id="UP000010808">
    <property type="component" value="Chromosome"/>
</dbReference>
<feature type="transmembrane region" description="Helical" evidence="1">
    <location>
        <begin position="47"/>
        <end position="67"/>
    </location>
</feature>
<keyword evidence="1" id="KW-0472">Membrane</keyword>
<name>L0RAE7_9BACT</name>
<dbReference type="STRING" id="1121451.DESAM_21476"/>
<gene>
    <name evidence="2" type="ORF">DESAM_21476</name>
</gene>
<evidence type="ECO:0000313" key="2">
    <source>
        <dbReference type="EMBL" id="CCO23753.1"/>
    </source>
</evidence>
<organism evidence="2 3">
    <name type="scientific">Maridesulfovibrio hydrothermalis AM13 = DSM 14728</name>
    <dbReference type="NCBI Taxonomy" id="1121451"/>
    <lineage>
        <taxon>Bacteria</taxon>
        <taxon>Pseudomonadati</taxon>
        <taxon>Thermodesulfobacteriota</taxon>
        <taxon>Desulfovibrionia</taxon>
        <taxon>Desulfovibrionales</taxon>
        <taxon>Desulfovibrionaceae</taxon>
        <taxon>Maridesulfovibrio</taxon>
    </lineage>
</organism>
<keyword evidence="1" id="KW-0812">Transmembrane</keyword>
<protein>
    <submittedName>
        <fullName evidence="2">Uncharacterized protein</fullName>
    </submittedName>
</protein>
<evidence type="ECO:0000313" key="3">
    <source>
        <dbReference type="Proteomes" id="UP000010808"/>
    </source>
</evidence>
<evidence type="ECO:0000256" key="1">
    <source>
        <dbReference type="SAM" id="Phobius"/>
    </source>
</evidence>
<dbReference type="HOGENOM" id="CLU_1127645_0_0_7"/>
<sequence length="246" mass="27537">MNNSLEQALREVMKIEKERLSNIQQAGICNSADPAAFSRLAFVVKPMTLVLLGVSAILVALSVFLAFSSMNQTKILNSNIELRAELEEKKSTENKPKAPSAEVITAGLQVKFGNHASKGSLSKYFKYSKANGHEIIFDSNDPVFEGVVAKNNNIYLHITIEKKISFKQKYMLLEYLAENFPAIKFISKSHIEKNITLEKSWVEWDEASVEDHEIIIPLNLDFKKFKGIVLTGAALVLPHSEIKVDI</sequence>
<reference evidence="2 3" key="1">
    <citation type="submission" date="2012-10" db="EMBL/GenBank/DDBJ databases">
        <authorList>
            <person name="Genoscope - CEA"/>
        </authorList>
    </citation>
    <scope>NUCLEOTIDE SEQUENCE [LARGE SCALE GENOMIC DNA]</scope>
    <source>
        <strain evidence="3">AM13 / DSM 14728</strain>
    </source>
</reference>
<keyword evidence="1" id="KW-1133">Transmembrane helix</keyword>
<proteinExistence type="predicted"/>
<dbReference type="PATRIC" id="fig|1121451.3.peg.1719"/>